<proteinExistence type="predicted"/>
<dbReference type="AlphaFoldDB" id="A0AAV5AVV3"/>
<reference evidence="2 5" key="1">
    <citation type="submission" date="2021-11" db="EMBL/GenBank/DDBJ databases">
        <title>Draft genome sequence of Capnocytophaga sp. strain KC07075 isolated from cat oral cavity.</title>
        <authorList>
            <person name="Suzuki M."/>
            <person name="Imaoka K."/>
            <person name="Kimura M."/>
            <person name="Morikawa S."/>
            <person name="Maeda K."/>
        </authorList>
    </citation>
    <scope>NUCLEOTIDE SEQUENCE</scope>
    <source>
        <strain evidence="2">KC07075</strain>
        <strain evidence="3 5">KC07079</strain>
    </source>
</reference>
<organism evidence="2 4">
    <name type="scientific">Capnocytophaga catalasegens</name>
    <dbReference type="NCBI Taxonomy" id="1004260"/>
    <lineage>
        <taxon>Bacteria</taxon>
        <taxon>Pseudomonadati</taxon>
        <taxon>Bacteroidota</taxon>
        <taxon>Flavobacteriia</taxon>
        <taxon>Flavobacteriales</taxon>
        <taxon>Flavobacteriaceae</taxon>
        <taxon>Capnocytophaga</taxon>
    </lineage>
</organism>
<dbReference type="Proteomes" id="UP001207736">
    <property type="component" value="Unassembled WGS sequence"/>
</dbReference>
<protein>
    <submittedName>
        <fullName evidence="2">SAM-dependent methyltransferase</fullName>
    </submittedName>
</protein>
<dbReference type="GO" id="GO:0032259">
    <property type="term" value="P:methylation"/>
    <property type="evidence" value="ECO:0007669"/>
    <property type="project" value="UniProtKB-KW"/>
</dbReference>
<dbReference type="GO" id="GO:0008168">
    <property type="term" value="F:methyltransferase activity"/>
    <property type="evidence" value="ECO:0007669"/>
    <property type="project" value="UniProtKB-KW"/>
</dbReference>
<evidence type="ECO:0000313" key="5">
    <source>
        <dbReference type="Proteomes" id="UP001208692"/>
    </source>
</evidence>
<evidence type="ECO:0000313" key="2">
    <source>
        <dbReference type="EMBL" id="GJM49643.1"/>
    </source>
</evidence>
<dbReference type="RefSeq" id="WP_264846112.1">
    <property type="nucleotide sequence ID" value="NZ_BPMA01000018.1"/>
</dbReference>
<dbReference type="Pfam" id="PF13847">
    <property type="entry name" value="Methyltransf_31"/>
    <property type="match status" value="1"/>
</dbReference>
<evidence type="ECO:0000259" key="1">
    <source>
        <dbReference type="Pfam" id="PF13847"/>
    </source>
</evidence>
<dbReference type="Proteomes" id="UP001208692">
    <property type="component" value="Unassembled WGS sequence"/>
</dbReference>
<dbReference type="InterPro" id="IPR025714">
    <property type="entry name" value="Methyltranfer_dom"/>
</dbReference>
<keyword evidence="5" id="KW-1185">Reference proteome</keyword>
<gene>
    <name evidence="2" type="ORF">RCZ15_06180</name>
    <name evidence="3" type="ORF">RCZ16_10250</name>
</gene>
<keyword evidence="2" id="KW-0808">Transferase</keyword>
<feature type="domain" description="Methyltransferase" evidence="1">
    <location>
        <begin position="58"/>
        <end position="156"/>
    </location>
</feature>
<dbReference type="SUPFAM" id="SSF53335">
    <property type="entry name" value="S-adenosyl-L-methionine-dependent methyltransferases"/>
    <property type="match status" value="1"/>
</dbReference>
<sequence length="233" mass="26705">MKDLFGKAIYDYFSGNYTENLKTETDISEQDELPLSYLFRTYQQMPFLEKKALDMASGKILDVGCGAGSHSVYLQEKNMDVIAIDISPKAIEVCKLRGIKNAINQDIMQVKGKFDTILLLMNGAGICGRLRYLDIFLQKLKSLLNENGQILTDSSDIIYMFDQNEDGSYDIPLLHDYRGEVNYIIRYKNQEEAAFPWMYIDFNTLQNATIANGMTCELIFEGEHFDYLARITK</sequence>
<name>A0AAV5AVV3_9FLAO</name>
<dbReference type="EMBL" id="BQKB01000018">
    <property type="protein sequence ID" value="GJM52708.1"/>
    <property type="molecule type" value="Genomic_DNA"/>
</dbReference>
<dbReference type="Gene3D" id="3.40.50.150">
    <property type="entry name" value="Vaccinia Virus protein VP39"/>
    <property type="match status" value="1"/>
</dbReference>
<evidence type="ECO:0000313" key="4">
    <source>
        <dbReference type="Proteomes" id="UP001207736"/>
    </source>
</evidence>
<dbReference type="InterPro" id="IPR029063">
    <property type="entry name" value="SAM-dependent_MTases_sf"/>
</dbReference>
<dbReference type="EMBL" id="BQKA01000012">
    <property type="protein sequence ID" value="GJM49643.1"/>
    <property type="molecule type" value="Genomic_DNA"/>
</dbReference>
<accession>A0AAV5AVV3</accession>
<keyword evidence="2" id="KW-0489">Methyltransferase</keyword>
<comment type="caution">
    <text evidence="2">The sequence shown here is derived from an EMBL/GenBank/DDBJ whole genome shotgun (WGS) entry which is preliminary data.</text>
</comment>
<evidence type="ECO:0000313" key="3">
    <source>
        <dbReference type="EMBL" id="GJM52708.1"/>
    </source>
</evidence>
<dbReference type="CDD" id="cd02440">
    <property type="entry name" value="AdoMet_MTases"/>
    <property type="match status" value="1"/>
</dbReference>